<dbReference type="FunFam" id="3.40.50.1000:FF:000019">
    <property type="entry name" value="Mitochondrial import inner membrane translocase subunit TIM50"/>
    <property type="match status" value="1"/>
</dbReference>
<feature type="domain" description="FCP1 homology" evidence="16">
    <location>
        <begin position="214"/>
        <end position="358"/>
    </location>
</feature>
<dbReference type="Gene3D" id="3.40.50.1000">
    <property type="entry name" value="HAD superfamily/HAD-like"/>
    <property type="match status" value="1"/>
</dbReference>
<dbReference type="SMART" id="SM00577">
    <property type="entry name" value="CPDc"/>
    <property type="match status" value="1"/>
</dbReference>
<keyword evidence="6" id="KW-0999">Mitochondrion inner membrane</keyword>
<evidence type="ECO:0000256" key="5">
    <source>
        <dbReference type="ARBA" id="ARBA00022692"/>
    </source>
</evidence>
<dbReference type="STRING" id="35525.A0A164WFU6"/>
<evidence type="ECO:0000259" key="16">
    <source>
        <dbReference type="PROSITE" id="PS50969"/>
    </source>
</evidence>
<evidence type="ECO:0000256" key="1">
    <source>
        <dbReference type="ARBA" id="ARBA00002959"/>
    </source>
</evidence>
<dbReference type="OrthoDB" id="287041at2759"/>
<evidence type="ECO:0000256" key="12">
    <source>
        <dbReference type="ARBA" id="ARBA00023136"/>
    </source>
</evidence>
<keyword evidence="9" id="KW-1133">Transmembrane helix</keyword>
<keyword evidence="4 14" id="KW-0813">Transport</keyword>
<feature type="compositionally biased region" description="Low complexity" evidence="15">
    <location>
        <begin position="98"/>
        <end position="113"/>
    </location>
</feature>
<protein>
    <recommendedName>
        <fullName evidence="14">Mitochondrial import inner membrane translocase subunit TIM50</fullName>
    </recommendedName>
</protein>
<reference evidence="17 18" key="1">
    <citation type="submission" date="2016-03" db="EMBL/GenBank/DDBJ databases">
        <title>EvidentialGene: Evidence-directed Construction of Genes on Genomes.</title>
        <authorList>
            <person name="Gilbert D.G."/>
            <person name="Choi J.-H."/>
            <person name="Mockaitis K."/>
            <person name="Colbourne J."/>
            <person name="Pfrender M."/>
        </authorList>
    </citation>
    <scope>NUCLEOTIDE SEQUENCE [LARGE SCALE GENOMIC DNA]</scope>
    <source>
        <strain evidence="17 18">Xinb3</strain>
        <tissue evidence="17">Complete organism</tissue>
    </source>
</reference>
<evidence type="ECO:0000256" key="9">
    <source>
        <dbReference type="ARBA" id="ARBA00022989"/>
    </source>
</evidence>
<comment type="similarity">
    <text evidence="3 14">Belongs to the TIM50 family.</text>
</comment>
<dbReference type="InterPro" id="IPR050365">
    <property type="entry name" value="TIM50"/>
</dbReference>
<keyword evidence="18" id="KW-1185">Reference proteome</keyword>
<dbReference type="InterPro" id="IPR036412">
    <property type="entry name" value="HAD-like_sf"/>
</dbReference>
<evidence type="ECO:0000256" key="15">
    <source>
        <dbReference type="SAM" id="MobiDB-lite"/>
    </source>
</evidence>
<dbReference type="PANTHER" id="PTHR12210">
    <property type="entry name" value="DULLARD PROTEIN PHOSPHATASE"/>
    <property type="match status" value="1"/>
</dbReference>
<keyword evidence="10 14" id="KW-0811">Translocation</keyword>
<dbReference type="EMBL" id="LRGB01001253">
    <property type="protein sequence ID" value="KZS13225.1"/>
    <property type="molecule type" value="Genomic_DNA"/>
</dbReference>
<keyword evidence="8 14" id="KW-0809">Transit peptide</keyword>
<name>A0A164WFU6_9CRUS</name>
<dbReference type="GO" id="GO:0015031">
    <property type="term" value="P:protein transport"/>
    <property type="evidence" value="ECO:0007669"/>
    <property type="project" value="UniProtKB-KW"/>
</dbReference>
<comment type="function">
    <text evidence="1 14">Essential component of the TIM23 complex, a complex that mediates the translocation of transit peptide-containing proteins across the mitochondrial inner membrane.</text>
</comment>
<dbReference type="CDD" id="cd07521">
    <property type="entry name" value="HAD_FCP1-like"/>
    <property type="match status" value="1"/>
</dbReference>
<evidence type="ECO:0000256" key="2">
    <source>
        <dbReference type="ARBA" id="ARBA00004434"/>
    </source>
</evidence>
<dbReference type="InterPro" id="IPR023214">
    <property type="entry name" value="HAD_sf"/>
</dbReference>
<evidence type="ECO:0000256" key="10">
    <source>
        <dbReference type="ARBA" id="ARBA00023010"/>
    </source>
</evidence>
<evidence type="ECO:0000256" key="6">
    <source>
        <dbReference type="ARBA" id="ARBA00022792"/>
    </source>
</evidence>
<evidence type="ECO:0000256" key="8">
    <source>
        <dbReference type="ARBA" id="ARBA00022946"/>
    </source>
</evidence>
<evidence type="ECO:0000256" key="13">
    <source>
        <dbReference type="ARBA" id="ARBA00061911"/>
    </source>
</evidence>
<keyword evidence="7 14" id="KW-0653">Protein transport</keyword>
<comment type="caution">
    <text evidence="17">The sequence shown here is derived from an EMBL/GenBank/DDBJ whole genome shotgun (WGS) entry which is preliminary data.</text>
</comment>
<keyword evidence="11 14" id="KW-0496">Mitochondrion</keyword>
<comment type="subcellular location">
    <subcellularLocation>
        <location evidence="2 14">Mitochondrion inner membrane</location>
        <topology evidence="2 14">Single-pass membrane protein</topology>
    </subcellularLocation>
</comment>
<dbReference type="AlphaFoldDB" id="A0A164WFU6"/>
<dbReference type="InterPro" id="IPR004274">
    <property type="entry name" value="FCP1_dom"/>
</dbReference>
<feature type="region of interest" description="Disordered" evidence="15">
    <location>
        <begin position="94"/>
        <end position="128"/>
    </location>
</feature>
<evidence type="ECO:0000256" key="3">
    <source>
        <dbReference type="ARBA" id="ARBA00006344"/>
    </source>
</evidence>
<evidence type="ECO:0000256" key="4">
    <source>
        <dbReference type="ARBA" id="ARBA00022448"/>
    </source>
</evidence>
<dbReference type="Pfam" id="PF03031">
    <property type="entry name" value="NIF"/>
    <property type="match status" value="1"/>
</dbReference>
<evidence type="ECO:0000256" key="7">
    <source>
        <dbReference type="ARBA" id="ARBA00022927"/>
    </source>
</evidence>
<comment type="subunit">
    <text evidence="13">Component of the TIM23 complex at least composed of Tim23, Tim17 (Tim17a1, Tim17a2 or Tim17b1) and a Tim50.</text>
</comment>
<sequence length="421" mass="48039">MAASRCVTSLLKLSSITCSNLTCRQFHRLVVAAPNNVLCKPKQISNVLPATRLLHLRFYSQKVEKTEESTSKPATSPILGSIQGLGIAGEVFKKQDDSQSSEGQTQSSSSGQQKNSDEEEEAKRKKEAEASWRTMKYTLVFFGVTMSGLTGYIVGTWGAPQKDEEGNVIEDQFSSKPLALQYVLRSWNAIMNYSQMIRDPSRDKLLPDPLKEPYYQPPYTLILEMTGVLVHPDWTYQTGWRFKKRPGIDFFLAQVGPPTFEVVVYTAEQAFTAFPILDALDPNGYIMYRLFRDATRYVDGHHVKDLDCINRDLSKVIVLDWNSQSVKSHPRNALKIKEWKGNDDDRTLIDLALLLKTIATSEVQDVREVLDFYNQFDDPIEAFRENQRKLQEQQELMERMNQEKQTLPATSLARGLFGRRF</sequence>
<dbReference type="PROSITE" id="PS50969">
    <property type="entry name" value="FCP1"/>
    <property type="match status" value="1"/>
</dbReference>
<organism evidence="17 18">
    <name type="scientific">Daphnia magna</name>
    <dbReference type="NCBI Taxonomy" id="35525"/>
    <lineage>
        <taxon>Eukaryota</taxon>
        <taxon>Metazoa</taxon>
        <taxon>Ecdysozoa</taxon>
        <taxon>Arthropoda</taxon>
        <taxon>Crustacea</taxon>
        <taxon>Branchiopoda</taxon>
        <taxon>Diplostraca</taxon>
        <taxon>Cladocera</taxon>
        <taxon>Anomopoda</taxon>
        <taxon>Daphniidae</taxon>
        <taxon>Daphnia</taxon>
    </lineage>
</organism>
<evidence type="ECO:0000256" key="11">
    <source>
        <dbReference type="ARBA" id="ARBA00023128"/>
    </source>
</evidence>
<evidence type="ECO:0000256" key="14">
    <source>
        <dbReference type="RuleBase" id="RU365079"/>
    </source>
</evidence>
<dbReference type="SUPFAM" id="SSF56784">
    <property type="entry name" value="HAD-like"/>
    <property type="match status" value="1"/>
</dbReference>
<keyword evidence="12" id="KW-0472">Membrane</keyword>
<evidence type="ECO:0000313" key="17">
    <source>
        <dbReference type="EMBL" id="KZS13225.1"/>
    </source>
</evidence>
<proteinExistence type="inferred from homology"/>
<evidence type="ECO:0000313" key="18">
    <source>
        <dbReference type="Proteomes" id="UP000076858"/>
    </source>
</evidence>
<accession>A0A164WFU6</accession>
<keyword evidence="5" id="KW-0812">Transmembrane</keyword>
<dbReference type="Proteomes" id="UP000076858">
    <property type="component" value="Unassembled WGS sequence"/>
</dbReference>
<dbReference type="GO" id="GO:0005744">
    <property type="term" value="C:TIM23 mitochondrial import inner membrane translocase complex"/>
    <property type="evidence" value="ECO:0007669"/>
    <property type="project" value="UniProtKB-UniRule"/>
</dbReference>
<gene>
    <name evidence="17" type="ORF">APZ42_021693</name>
</gene>